<evidence type="ECO:0000256" key="1">
    <source>
        <dbReference type="ARBA" id="ARBA00004651"/>
    </source>
</evidence>
<dbReference type="Proteomes" id="UP000663882">
    <property type="component" value="Unassembled WGS sequence"/>
</dbReference>
<dbReference type="EMBL" id="CAJNOO010001343">
    <property type="protein sequence ID" value="CAF1137908.1"/>
    <property type="molecule type" value="Genomic_DNA"/>
</dbReference>
<gene>
    <name evidence="10" type="ORF">OTI717_LOCUS19413</name>
    <name evidence="9" type="ORF">RFH988_LOCUS21223</name>
</gene>
<feature type="domain" description="G-protein coupled receptors family 1 profile" evidence="8">
    <location>
        <begin position="31"/>
        <end position="245"/>
    </location>
</feature>
<dbReference type="SUPFAM" id="SSF81321">
    <property type="entry name" value="Family A G protein-coupled receptor-like"/>
    <property type="match status" value="1"/>
</dbReference>
<dbReference type="GO" id="GO:0005886">
    <property type="term" value="C:plasma membrane"/>
    <property type="evidence" value="ECO:0007669"/>
    <property type="project" value="UniProtKB-SubCell"/>
</dbReference>
<feature type="transmembrane region" description="Helical" evidence="7">
    <location>
        <begin position="250"/>
        <end position="273"/>
    </location>
</feature>
<evidence type="ECO:0000259" key="8">
    <source>
        <dbReference type="PROSITE" id="PS50262"/>
    </source>
</evidence>
<dbReference type="AlphaFoldDB" id="A0A814RSJ3"/>
<feature type="transmembrane region" description="Helical" evidence="7">
    <location>
        <begin position="178"/>
        <end position="197"/>
    </location>
</feature>
<sequence>MNSTEEEPGPIENYYLVCSLSAIFAVTAVAISITILIIVQRTKPRLHTVRHLLMCNTCIASILYCIVQTNNYIFLIFFPSVTSDISCRWRGYFSYITISAIAYSFLIQAISRLFIVVFSTKYKHLITFKTHYILIIIQWFTVIIIPIPTIITKDIYYRPNKLCWVPLKYIIHVSYGYIAYYTIPALSVGTIYIFIYYQVKRAKKEAKTLLRLTYGEKRDLELLRNIVILLSIYFMGGIPTLLFLVSSQKILYLMGIATISLTVAVEKLCTILLDHELRQVIRKLLTRVRRITPVDNTNIIARYRLNQTNIQQIIVQPLPKIQNTLF</sequence>
<evidence type="ECO:0000256" key="2">
    <source>
        <dbReference type="ARBA" id="ARBA00022475"/>
    </source>
</evidence>
<protein>
    <recommendedName>
        <fullName evidence="8">G-protein coupled receptors family 1 profile domain-containing protein</fullName>
    </recommendedName>
</protein>
<evidence type="ECO:0000256" key="6">
    <source>
        <dbReference type="ARBA" id="ARBA00023170"/>
    </source>
</evidence>
<evidence type="ECO:0000256" key="3">
    <source>
        <dbReference type="ARBA" id="ARBA00022692"/>
    </source>
</evidence>
<comment type="caution">
    <text evidence="9">The sequence shown here is derived from an EMBL/GenBank/DDBJ whole genome shotgun (WGS) entry which is preliminary data.</text>
</comment>
<evidence type="ECO:0000256" key="5">
    <source>
        <dbReference type="ARBA" id="ARBA00023136"/>
    </source>
</evidence>
<dbReference type="GO" id="GO:0004930">
    <property type="term" value="F:G protein-coupled receptor activity"/>
    <property type="evidence" value="ECO:0007669"/>
    <property type="project" value="InterPro"/>
</dbReference>
<keyword evidence="3 7" id="KW-0812">Transmembrane</keyword>
<dbReference type="PROSITE" id="PS50262">
    <property type="entry name" value="G_PROTEIN_RECEP_F1_2"/>
    <property type="match status" value="1"/>
</dbReference>
<evidence type="ECO:0000256" key="7">
    <source>
        <dbReference type="SAM" id="Phobius"/>
    </source>
</evidence>
<comment type="subcellular location">
    <subcellularLocation>
        <location evidence="1">Cell membrane</location>
        <topology evidence="1">Multi-pass membrane protein</topology>
    </subcellularLocation>
</comment>
<feature type="transmembrane region" description="Helical" evidence="7">
    <location>
        <begin position="14"/>
        <end position="39"/>
    </location>
</feature>
<accession>A0A814RSJ3</accession>
<feature type="transmembrane region" description="Helical" evidence="7">
    <location>
        <begin position="226"/>
        <end position="244"/>
    </location>
</feature>
<dbReference type="Gene3D" id="1.20.1070.10">
    <property type="entry name" value="Rhodopsin 7-helix transmembrane proteins"/>
    <property type="match status" value="1"/>
</dbReference>
<name>A0A814RSJ3_9BILA</name>
<dbReference type="Pfam" id="PF00001">
    <property type="entry name" value="7tm_1"/>
    <property type="match status" value="1"/>
</dbReference>
<dbReference type="PANTHER" id="PTHR24241:SF185">
    <property type="entry name" value="G-PROTEIN COUPLED RECEPTORS FAMILY 1 PROFILE DOMAIN-CONTAINING PROTEIN"/>
    <property type="match status" value="1"/>
</dbReference>
<feature type="transmembrane region" description="Helical" evidence="7">
    <location>
        <begin position="51"/>
        <end position="73"/>
    </location>
</feature>
<evidence type="ECO:0000313" key="10">
    <source>
        <dbReference type="EMBL" id="CAF3821110.1"/>
    </source>
</evidence>
<evidence type="ECO:0000313" key="11">
    <source>
        <dbReference type="Proteomes" id="UP000663882"/>
    </source>
</evidence>
<dbReference type="InterPro" id="IPR017452">
    <property type="entry name" value="GPCR_Rhodpsn_7TM"/>
</dbReference>
<reference evidence="9" key="1">
    <citation type="submission" date="2021-02" db="EMBL/GenBank/DDBJ databases">
        <authorList>
            <person name="Nowell W R."/>
        </authorList>
    </citation>
    <scope>NUCLEOTIDE SEQUENCE</scope>
</reference>
<proteinExistence type="predicted"/>
<dbReference type="OrthoDB" id="10012687at2759"/>
<keyword evidence="4 7" id="KW-1133">Transmembrane helix</keyword>
<dbReference type="Proteomes" id="UP000663823">
    <property type="component" value="Unassembled WGS sequence"/>
</dbReference>
<dbReference type="PANTHER" id="PTHR24241">
    <property type="entry name" value="NEUROPEPTIDE RECEPTOR-RELATED G-PROTEIN COUPLED RECEPTOR"/>
    <property type="match status" value="1"/>
</dbReference>
<organism evidence="9 11">
    <name type="scientific">Rotaria sordida</name>
    <dbReference type="NCBI Taxonomy" id="392033"/>
    <lineage>
        <taxon>Eukaryota</taxon>
        <taxon>Metazoa</taxon>
        <taxon>Spiralia</taxon>
        <taxon>Gnathifera</taxon>
        <taxon>Rotifera</taxon>
        <taxon>Eurotatoria</taxon>
        <taxon>Bdelloidea</taxon>
        <taxon>Philodinida</taxon>
        <taxon>Philodinidae</taxon>
        <taxon>Rotaria</taxon>
    </lineage>
</organism>
<keyword evidence="2" id="KW-1003">Cell membrane</keyword>
<evidence type="ECO:0000313" key="9">
    <source>
        <dbReference type="EMBL" id="CAF1137908.1"/>
    </source>
</evidence>
<feature type="transmembrane region" description="Helical" evidence="7">
    <location>
        <begin position="93"/>
        <end position="118"/>
    </location>
</feature>
<evidence type="ECO:0000256" key="4">
    <source>
        <dbReference type="ARBA" id="ARBA00022989"/>
    </source>
</evidence>
<keyword evidence="5 7" id="KW-0472">Membrane</keyword>
<keyword evidence="6" id="KW-0675">Receptor</keyword>
<dbReference type="CDD" id="cd00637">
    <property type="entry name" value="7tm_classA_rhodopsin-like"/>
    <property type="match status" value="1"/>
</dbReference>
<feature type="transmembrane region" description="Helical" evidence="7">
    <location>
        <begin position="130"/>
        <end position="151"/>
    </location>
</feature>
<dbReference type="InterPro" id="IPR000276">
    <property type="entry name" value="GPCR_Rhodpsn"/>
</dbReference>
<dbReference type="EMBL" id="CAJOAX010002825">
    <property type="protein sequence ID" value="CAF3821110.1"/>
    <property type="molecule type" value="Genomic_DNA"/>
</dbReference>